<dbReference type="RefSeq" id="WP_099366633.1">
    <property type="nucleotide sequence ID" value="NZ_JAYLLN010000030.1"/>
</dbReference>
<evidence type="ECO:0000313" key="2">
    <source>
        <dbReference type="Proteomes" id="UP001363035"/>
    </source>
</evidence>
<name>A0ABU8I850_9SPHI</name>
<keyword evidence="2" id="KW-1185">Reference proteome</keyword>
<gene>
    <name evidence="1" type="ORF">VJ786_12170</name>
</gene>
<proteinExistence type="predicted"/>
<reference evidence="1 2" key="1">
    <citation type="submission" date="2024-01" db="EMBL/GenBank/DDBJ databases">
        <title>Sphingobacterium tenebrionis sp. nov., a novel endophyte isolated from tenebrio molitor intestines.</title>
        <authorList>
            <person name="Zhang C."/>
        </authorList>
    </citation>
    <scope>NUCLEOTIDE SEQUENCE [LARGE SCALE GENOMIC DNA]</scope>
    <source>
        <strain evidence="1 2">PU5-4</strain>
    </source>
</reference>
<accession>A0ABU8I850</accession>
<dbReference type="EMBL" id="JAYLLN010000030">
    <property type="protein sequence ID" value="MEI5985656.1"/>
    <property type="molecule type" value="Genomic_DNA"/>
</dbReference>
<sequence length="81" mass="9265">MVNSYTSNSNEILGALKALNAKYNDYLIGEGRWLNEGFESIVSIEENPADSRQENLILKKEIFMMLPVHIREDIATFMVID</sequence>
<organism evidence="1 2">
    <name type="scientific">Sphingobacterium tenebrionis</name>
    <dbReference type="NCBI Taxonomy" id="3111775"/>
    <lineage>
        <taxon>Bacteria</taxon>
        <taxon>Pseudomonadati</taxon>
        <taxon>Bacteroidota</taxon>
        <taxon>Sphingobacteriia</taxon>
        <taxon>Sphingobacteriales</taxon>
        <taxon>Sphingobacteriaceae</taxon>
        <taxon>Sphingobacterium</taxon>
    </lineage>
</organism>
<protein>
    <submittedName>
        <fullName evidence="1">Uncharacterized protein</fullName>
    </submittedName>
</protein>
<comment type="caution">
    <text evidence="1">The sequence shown here is derived from an EMBL/GenBank/DDBJ whole genome shotgun (WGS) entry which is preliminary data.</text>
</comment>
<dbReference type="Proteomes" id="UP001363035">
    <property type="component" value="Unassembled WGS sequence"/>
</dbReference>
<evidence type="ECO:0000313" key="1">
    <source>
        <dbReference type="EMBL" id="MEI5985656.1"/>
    </source>
</evidence>